<dbReference type="GO" id="GO:0009236">
    <property type="term" value="P:cobalamin biosynthetic process"/>
    <property type="evidence" value="ECO:0007669"/>
    <property type="project" value="UniProtKB-UniRule"/>
</dbReference>
<dbReference type="SUPFAM" id="SSF52733">
    <property type="entry name" value="Nicotinate mononucleotide:5,6-dimethylbenzimidazole phosphoribosyltransferase (CobT)"/>
    <property type="match status" value="1"/>
</dbReference>
<name>A0A916DSN8_9BACT</name>
<dbReference type="RefSeq" id="WP_264792390.1">
    <property type="nucleotide sequence ID" value="NZ_AP026867.1"/>
</dbReference>
<evidence type="ECO:0000256" key="7">
    <source>
        <dbReference type="ARBA" id="ARBA00022679"/>
    </source>
</evidence>
<dbReference type="NCBIfam" id="TIGR03160">
    <property type="entry name" value="cobT_DBIPRT"/>
    <property type="match status" value="1"/>
</dbReference>
<dbReference type="PANTHER" id="PTHR43463:SF1">
    <property type="entry name" value="NICOTINATE-NUCLEOTIDE--DIMETHYLBENZIMIDAZOLE PHOSPHORIBOSYLTRANSFERASE"/>
    <property type="match status" value="1"/>
</dbReference>
<evidence type="ECO:0000256" key="10">
    <source>
        <dbReference type="HAMAP-Rule" id="MF_00230"/>
    </source>
</evidence>
<reference evidence="11" key="1">
    <citation type="submission" date="2022-09" db="EMBL/GenBank/DDBJ databases">
        <title>Aureispira anguillicida sp. nov., isolated from Leptocephalus of Japanese eel Anguilla japonica.</title>
        <authorList>
            <person name="Yuasa K."/>
            <person name="Mekata T."/>
            <person name="Ikunari K."/>
        </authorList>
    </citation>
    <scope>NUCLEOTIDE SEQUENCE</scope>
    <source>
        <strain evidence="11">EL160426</strain>
    </source>
</reference>
<dbReference type="FunFam" id="3.40.50.10210:FF:000001">
    <property type="entry name" value="Nicotinate-nucleotide--dimethylbenzimidazole phosphoribosyltransferase"/>
    <property type="match status" value="1"/>
</dbReference>
<dbReference type="KEGG" id="aup:AsAng_0018980"/>
<dbReference type="CDD" id="cd02439">
    <property type="entry name" value="DMB-PRT_CobT"/>
    <property type="match status" value="1"/>
</dbReference>
<proteinExistence type="inferred from homology"/>
<dbReference type="Pfam" id="PF02277">
    <property type="entry name" value="DBI_PRT"/>
    <property type="match status" value="1"/>
</dbReference>
<keyword evidence="7 10" id="KW-0808">Transferase</keyword>
<dbReference type="GO" id="GO:0008939">
    <property type="term" value="F:nicotinate-nucleotide-dimethylbenzimidazole phosphoribosyltransferase activity"/>
    <property type="evidence" value="ECO:0007669"/>
    <property type="project" value="UniProtKB-UniRule"/>
</dbReference>
<evidence type="ECO:0000256" key="5">
    <source>
        <dbReference type="ARBA" id="ARBA00022573"/>
    </source>
</evidence>
<dbReference type="NCBIfam" id="NF000996">
    <property type="entry name" value="PRK00105.1"/>
    <property type="match status" value="1"/>
</dbReference>
<dbReference type="InterPro" id="IPR023195">
    <property type="entry name" value="Nict_dMeBzImd_PRibTrfase_N"/>
</dbReference>
<keyword evidence="12" id="KW-1185">Reference proteome</keyword>
<dbReference type="AlphaFoldDB" id="A0A916DSN8"/>
<dbReference type="EC" id="2.4.2.21" evidence="3 10"/>
<evidence type="ECO:0000256" key="3">
    <source>
        <dbReference type="ARBA" id="ARBA00011991"/>
    </source>
</evidence>
<comment type="similarity">
    <text evidence="2 10">Belongs to the CobT family.</text>
</comment>
<dbReference type="HAMAP" id="MF_00230">
    <property type="entry name" value="CobT"/>
    <property type="match status" value="1"/>
</dbReference>
<accession>A0A916DSN8</accession>
<keyword evidence="5 10" id="KW-0169">Cobalamin biosynthesis</keyword>
<dbReference type="PANTHER" id="PTHR43463">
    <property type="entry name" value="NICOTINATE-NUCLEOTIDE--DIMETHYLBENZIMIDAZOLE PHOSPHORIBOSYLTRANSFERASE"/>
    <property type="match status" value="1"/>
</dbReference>
<organism evidence="11 12">
    <name type="scientific">Aureispira anguillae</name>
    <dbReference type="NCBI Taxonomy" id="2864201"/>
    <lineage>
        <taxon>Bacteria</taxon>
        <taxon>Pseudomonadati</taxon>
        <taxon>Bacteroidota</taxon>
        <taxon>Saprospiria</taxon>
        <taxon>Saprospirales</taxon>
        <taxon>Saprospiraceae</taxon>
        <taxon>Aureispira</taxon>
    </lineage>
</organism>
<evidence type="ECO:0000313" key="12">
    <source>
        <dbReference type="Proteomes" id="UP001060919"/>
    </source>
</evidence>
<evidence type="ECO:0000313" key="11">
    <source>
        <dbReference type="EMBL" id="BDS11187.1"/>
    </source>
</evidence>
<dbReference type="Proteomes" id="UP001060919">
    <property type="component" value="Chromosome"/>
</dbReference>
<dbReference type="InterPro" id="IPR036087">
    <property type="entry name" value="Nict_dMeBzImd_PRibTrfase_sf"/>
</dbReference>
<dbReference type="EMBL" id="AP026867">
    <property type="protein sequence ID" value="BDS11187.1"/>
    <property type="molecule type" value="Genomic_DNA"/>
</dbReference>
<evidence type="ECO:0000256" key="4">
    <source>
        <dbReference type="ARBA" id="ARBA00015486"/>
    </source>
</evidence>
<evidence type="ECO:0000256" key="6">
    <source>
        <dbReference type="ARBA" id="ARBA00022676"/>
    </source>
</evidence>
<comment type="pathway">
    <text evidence="1 10">Nucleoside biosynthesis; alpha-ribazole biosynthesis; alpha-ribazole from 5,6-dimethylbenzimidazole: step 1/2.</text>
</comment>
<dbReference type="Gene3D" id="1.10.1610.10">
    <property type="match status" value="1"/>
</dbReference>
<evidence type="ECO:0000256" key="1">
    <source>
        <dbReference type="ARBA" id="ARBA00005049"/>
    </source>
</evidence>
<dbReference type="Gene3D" id="3.40.50.10210">
    <property type="match status" value="1"/>
</dbReference>
<keyword evidence="6 10" id="KW-0328">Glycosyltransferase</keyword>
<feature type="active site" description="Proton acceptor" evidence="10">
    <location>
        <position position="301"/>
    </location>
</feature>
<evidence type="ECO:0000256" key="2">
    <source>
        <dbReference type="ARBA" id="ARBA00007110"/>
    </source>
</evidence>
<dbReference type="InterPro" id="IPR017846">
    <property type="entry name" value="Nict_dMeBzImd_PRibTrfase_bact"/>
</dbReference>
<dbReference type="InterPro" id="IPR003200">
    <property type="entry name" value="Nict_dMeBzImd_PRibTrfase"/>
</dbReference>
<comment type="function">
    <text evidence="10">Catalyzes the synthesis of alpha-ribazole-5'-phosphate from nicotinate mononucleotide (NAMN) and 5,6-dimethylbenzimidazole (DMB).</text>
</comment>
<evidence type="ECO:0000256" key="9">
    <source>
        <dbReference type="ARBA" id="ARBA00047340"/>
    </source>
</evidence>
<gene>
    <name evidence="10" type="primary">cobT</name>
    <name evidence="11" type="ORF">AsAng_0018980</name>
</gene>
<sequence>MLTTELQHKIDSKTKPLGALGTLEALALKIGNVQQTISPVLKHPTIVVFAGDHGVAKEGVSAYPPSVTHQMVLNFLNEGAAINVFCKQHNIALKIVDAGVNFDFPEHPLLISAKVGHGTQSFLKNKAMSSEQLQDCLNHGRRIVDKLSASGCNTIGFGEMGIANTSASALIMSTICQLPLEECVGRGTGVDDEQLQQKIRILKEAQKNHPNLNNAYEVLQSFGGFEIAQICGAMLAAYEQQMLILVDGFIATNAFLVAKTINPKIQDNAVFCHLSDEHGHKNLLNYLEAEPLLKLGMRLGEGTGCAVAYPLLESAVTFLNEMASFESAGVSNKDSL</sequence>
<protein>
    <recommendedName>
        <fullName evidence="4 10">Nicotinate-nucleotide--dimethylbenzimidazole phosphoribosyltransferase</fullName>
        <shortName evidence="10">NN:DBI PRT</shortName>
        <ecNumber evidence="3 10">2.4.2.21</ecNumber>
    </recommendedName>
    <alternativeName>
        <fullName evidence="8 10">N(1)-alpha-phosphoribosyltransferase</fullName>
    </alternativeName>
</protein>
<evidence type="ECO:0000256" key="8">
    <source>
        <dbReference type="ARBA" id="ARBA00030686"/>
    </source>
</evidence>
<comment type="catalytic activity">
    <reaction evidence="9 10">
        <text>5,6-dimethylbenzimidazole + nicotinate beta-D-ribonucleotide = alpha-ribazole 5'-phosphate + nicotinate + H(+)</text>
        <dbReference type="Rhea" id="RHEA:11196"/>
        <dbReference type="ChEBI" id="CHEBI:15378"/>
        <dbReference type="ChEBI" id="CHEBI:15890"/>
        <dbReference type="ChEBI" id="CHEBI:32544"/>
        <dbReference type="ChEBI" id="CHEBI:57502"/>
        <dbReference type="ChEBI" id="CHEBI:57918"/>
        <dbReference type="EC" id="2.4.2.21"/>
    </reaction>
</comment>